<reference evidence="1" key="1">
    <citation type="submission" date="2020-04" db="EMBL/GenBank/DDBJ databases">
        <authorList>
            <person name="Chiriac C."/>
            <person name="Salcher M."/>
            <person name="Ghai R."/>
            <person name="Kavagutti S V."/>
        </authorList>
    </citation>
    <scope>NUCLEOTIDE SEQUENCE</scope>
</reference>
<dbReference type="EMBL" id="LR798296">
    <property type="protein sequence ID" value="CAB5222080.1"/>
    <property type="molecule type" value="Genomic_DNA"/>
</dbReference>
<protein>
    <submittedName>
        <fullName evidence="1">Uncharacterized protein</fullName>
    </submittedName>
</protein>
<proteinExistence type="predicted"/>
<sequence length="141" mass="15974">MNNIVNVYHVRDAYDHERGYTHHNTYTTLAEESIKEILEKHNRYVKSGDIGGYWIQVIEYEINGEHKVVDHFKITPQKTRIELNVKAKGTGKSSRKSMNEILNNVGLGNAIFAAPPLAPAADLWGGGNVVVEFEEDQEEHN</sequence>
<dbReference type="EMBL" id="LR796239">
    <property type="protein sequence ID" value="CAB4131246.1"/>
    <property type="molecule type" value="Genomic_DNA"/>
</dbReference>
<organism evidence="1">
    <name type="scientific">uncultured Caudovirales phage</name>
    <dbReference type="NCBI Taxonomy" id="2100421"/>
    <lineage>
        <taxon>Viruses</taxon>
        <taxon>Duplodnaviria</taxon>
        <taxon>Heunggongvirae</taxon>
        <taxon>Uroviricota</taxon>
        <taxon>Caudoviricetes</taxon>
        <taxon>Peduoviridae</taxon>
        <taxon>Maltschvirus</taxon>
        <taxon>Maltschvirus maltsch</taxon>
    </lineage>
</organism>
<gene>
    <name evidence="1" type="ORF">UFOVP128_70</name>
    <name evidence="2" type="ORF">UFOVP243_49</name>
</gene>
<accession>A0A6J5LDL9</accession>
<evidence type="ECO:0000313" key="2">
    <source>
        <dbReference type="EMBL" id="CAB5222080.1"/>
    </source>
</evidence>
<evidence type="ECO:0000313" key="1">
    <source>
        <dbReference type="EMBL" id="CAB4131246.1"/>
    </source>
</evidence>
<name>A0A6J5LDL9_9CAUD</name>